<dbReference type="OrthoDB" id="2629138at2"/>
<protein>
    <submittedName>
        <fullName evidence="2">Uncharacterized protein</fullName>
    </submittedName>
</protein>
<dbReference type="RefSeq" id="WP_125654024.1">
    <property type="nucleotide sequence ID" value="NZ_AP019308.1"/>
</dbReference>
<evidence type="ECO:0000313" key="3">
    <source>
        <dbReference type="Proteomes" id="UP000275368"/>
    </source>
</evidence>
<organism evidence="2 3">
    <name type="scientific">Paenibacillus baekrokdamisoli</name>
    <dbReference type="NCBI Taxonomy" id="1712516"/>
    <lineage>
        <taxon>Bacteria</taxon>
        <taxon>Bacillati</taxon>
        <taxon>Bacillota</taxon>
        <taxon>Bacilli</taxon>
        <taxon>Bacillales</taxon>
        <taxon>Paenibacillaceae</taxon>
        <taxon>Paenibacillus</taxon>
    </lineage>
</organism>
<gene>
    <name evidence="2" type="ORF">Back11_09290</name>
</gene>
<dbReference type="EMBL" id="AP019308">
    <property type="protein sequence ID" value="BBH19584.1"/>
    <property type="molecule type" value="Genomic_DNA"/>
</dbReference>
<keyword evidence="3" id="KW-1185">Reference proteome</keyword>
<accession>A0A3G9J8I2</accession>
<proteinExistence type="predicted"/>
<evidence type="ECO:0000256" key="1">
    <source>
        <dbReference type="SAM" id="MobiDB-lite"/>
    </source>
</evidence>
<feature type="region of interest" description="Disordered" evidence="1">
    <location>
        <begin position="90"/>
        <end position="121"/>
    </location>
</feature>
<dbReference type="Proteomes" id="UP000275368">
    <property type="component" value="Chromosome"/>
</dbReference>
<evidence type="ECO:0000313" key="2">
    <source>
        <dbReference type="EMBL" id="BBH19584.1"/>
    </source>
</evidence>
<feature type="region of interest" description="Disordered" evidence="1">
    <location>
        <begin position="1"/>
        <end position="29"/>
    </location>
</feature>
<dbReference type="AlphaFoldDB" id="A0A3G9J8I2"/>
<name>A0A3G9J8I2_9BACL</name>
<reference evidence="2 3" key="1">
    <citation type="submission" date="2018-11" db="EMBL/GenBank/DDBJ databases">
        <title>Complete genome sequence of Paenibacillus baekrokdamisoli strain KCTC 33723.</title>
        <authorList>
            <person name="Kang S.W."/>
            <person name="Lee K.C."/>
            <person name="Kim K.K."/>
            <person name="Kim J.S."/>
            <person name="Kim D.S."/>
            <person name="Ko S.H."/>
            <person name="Yang S.H."/>
            <person name="Lee J.S."/>
        </authorList>
    </citation>
    <scope>NUCLEOTIDE SEQUENCE [LARGE SCALE GENOMIC DNA]</scope>
    <source>
        <strain evidence="2 3">KCTC 33723</strain>
    </source>
</reference>
<dbReference type="KEGG" id="pbk:Back11_09290"/>
<sequence length="121" mass="12987">MAIRTRANVTSFLPPGGEPSITPNPSVESAIQPAFTSPLSALDRLGGIDGIMSIMGKIQRMFGMFQQMRPAFNMISSFMGPKAAIKSIPNKGSGIKKEASTQRAKVHKAAIRKQARKSGTR</sequence>
<feature type="compositionally biased region" description="Basic residues" evidence="1">
    <location>
        <begin position="104"/>
        <end position="121"/>
    </location>
</feature>